<dbReference type="AlphaFoldDB" id="X0X5J9"/>
<dbReference type="InterPro" id="IPR026444">
    <property type="entry name" value="Secre_tail"/>
</dbReference>
<dbReference type="InterPro" id="IPR011042">
    <property type="entry name" value="6-blade_b-propeller_TolB-like"/>
</dbReference>
<dbReference type="Gene3D" id="2.120.10.30">
    <property type="entry name" value="TolB, C-terminal domain"/>
    <property type="match status" value="1"/>
</dbReference>
<dbReference type="Pfam" id="PF18962">
    <property type="entry name" value="Por_Secre_tail"/>
    <property type="match status" value="1"/>
</dbReference>
<evidence type="ECO:0000259" key="1">
    <source>
        <dbReference type="Pfam" id="PF18962"/>
    </source>
</evidence>
<feature type="domain" description="Secretion system C-terminal sorting" evidence="1">
    <location>
        <begin position="129"/>
        <end position="195"/>
    </location>
</feature>
<dbReference type="SUPFAM" id="SSF63829">
    <property type="entry name" value="Calcium-dependent phosphotriesterase"/>
    <property type="match status" value="1"/>
</dbReference>
<dbReference type="PANTHER" id="PTHR35580:SF1">
    <property type="entry name" value="PHYTASE-LIKE DOMAIN-CONTAINING PROTEIN"/>
    <property type="match status" value="1"/>
</dbReference>
<sequence>MKYNSSGVEQWVARYNGTGNWEDYAYAIAVDDSGDVYVTGRSVGSGTFDDYVIIRYNSSGVKQWIKRYNGPVDSTDNARAIAIDGDGNVYVTGRSVGSGTGYDYTTIKYSSAVIEENYRLQIIDCRLEVYPNPFIKETVIRYSLFGNRSNVKLEIYDLGGKLVEETSGGVISRSVWIGKGLRAGIYFVKAKGYKPAKVVKLR</sequence>
<protein>
    <recommendedName>
        <fullName evidence="1">Secretion system C-terminal sorting domain-containing protein</fullName>
    </recommendedName>
</protein>
<dbReference type="NCBIfam" id="TIGR04183">
    <property type="entry name" value="Por_Secre_tail"/>
    <property type="match status" value="1"/>
</dbReference>
<dbReference type="InterPro" id="IPR052918">
    <property type="entry name" value="Motility_Chemotaxis_Reg"/>
</dbReference>
<proteinExistence type="predicted"/>
<evidence type="ECO:0000313" key="2">
    <source>
        <dbReference type="EMBL" id="GAG38315.1"/>
    </source>
</evidence>
<dbReference type="InterPro" id="IPR010620">
    <property type="entry name" value="SBBP_repeat"/>
</dbReference>
<dbReference type="Pfam" id="PF06739">
    <property type="entry name" value="SBBP"/>
    <property type="match status" value="2"/>
</dbReference>
<dbReference type="EMBL" id="BARS01041997">
    <property type="protein sequence ID" value="GAG38315.1"/>
    <property type="molecule type" value="Genomic_DNA"/>
</dbReference>
<accession>X0X5J9</accession>
<comment type="caution">
    <text evidence="2">The sequence shown here is derived from an EMBL/GenBank/DDBJ whole genome shotgun (WGS) entry which is preliminary data.</text>
</comment>
<name>X0X5J9_9ZZZZ</name>
<organism evidence="2">
    <name type="scientific">marine sediment metagenome</name>
    <dbReference type="NCBI Taxonomy" id="412755"/>
    <lineage>
        <taxon>unclassified sequences</taxon>
        <taxon>metagenomes</taxon>
        <taxon>ecological metagenomes</taxon>
    </lineage>
</organism>
<reference evidence="2" key="1">
    <citation type="journal article" date="2014" name="Front. Microbiol.">
        <title>High frequency of phylogenetically diverse reductive dehalogenase-homologous genes in deep subseafloor sedimentary metagenomes.</title>
        <authorList>
            <person name="Kawai M."/>
            <person name="Futagami T."/>
            <person name="Toyoda A."/>
            <person name="Takaki Y."/>
            <person name="Nishi S."/>
            <person name="Hori S."/>
            <person name="Arai W."/>
            <person name="Tsubouchi T."/>
            <person name="Morono Y."/>
            <person name="Uchiyama I."/>
            <person name="Ito T."/>
            <person name="Fujiyama A."/>
            <person name="Inagaki F."/>
            <person name="Takami H."/>
        </authorList>
    </citation>
    <scope>NUCLEOTIDE SEQUENCE</scope>
    <source>
        <strain evidence="2">Expedition CK06-06</strain>
    </source>
</reference>
<gene>
    <name evidence="2" type="ORF">S01H1_63777</name>
</gene>
<dbReference type="PANTHER" id="PTHR35580">
    <property type="entry name" value="CELL SURFACE GLYCOPROTEIN (S-LAYER PROTEIN)-LIKE PROTEIN"/>
    <property type="match status" value="1"/>
</dbReference>